<dbReference type="FunFam" id="3.40.640.10:FF:000053">
    <property type="entry name" value="Aminotransferase, class I"/>
    <property type="match status" value="1"/>
</dbReference>
<evidence type="ECO:0000256" key="1">
    <source>
        <dbReference type="ARBA" id="ARBA00001933"/>
    </source>
</evidence>
<proteinExistence type="inferred from homology"/>
<organism evidence="8 9">
    <name type="scientific">Ruminococcus albus SY3</name>
    <dbReference type="NCBI Taxonomy" id="1341156"/>
    <lineage>
        <taxon>Bacteria</taxon>
        <taxon>Bacillati</taxon>
        <taxon>Bacillota</taxon>
        <taxon>Clostridia</taxon>
        <taxon>Eubacteriales</taxon>
        <taxon>Oscillospiraceae</taxon>
        <taxon>Ruminococcus</taxon>
    </lineage>
</organism>
<dbReference type="Gene3D" id="3.90.1150.10">
    <property type="entry name" value="Aspartate Aminotransferase, domain 1"/>
    <property type="match status" value="1"/>
</dbReference>
<dbReference type="GO" id="GO:0008483">
    <property type="term" value="F:transaminase activity"/>
    <property type="evidence" value="ECO:0007669"/>
    <property type="project" value="UniProtKB-KW"/>
</dbReference>
<gene>
    <name evidence="8" type="ORF">RASY3_10320</name>
</gene>
<dbReference type="InterPro" id="IPR050859">
    <property type="entry name" value="Class-I_PLP-dep_aminotransf"/>
</dbReference>
<dbReference type="RefSeq" id="WP_037287588.1">
    <property type="nucleotide sequence ID" value="NZ_JEOB01000002.1"/>
</dbReference>
<dbReference type="OrthoDB" id="9802328at2"/>
<comment type="cofactor">
    <cofactor evidence="1">
        <name>pyridoxal 5'-phosphate</name>
        <dbReference type="ChEBI" id="CHEBI:597326"/>
    </cofactor>
</comment>
<evidence type="ECO:0000256" key="5">
    <source>
        <dbReference type="ARBA" id="ARBA00022679"/>
    </source>
</evidence>
<name>A0A011VXR6_RUMAL</name>
<keyword evidence="5" id="KW-0808">Transferase</keyword>
<sequence>MDYRFSEKVSHIKASAIREILKFTSQPGVISLAAGNPAPEAFPVDEITRISKEIFEEDPILALQYSISEGYTPLRDLLKKELEKKGEFVPDRDELIIVSGAQQANAMMAKVLCDPGDILCCEAPSFIGSLNAFKSYNVDLRGITLKEDGIDLDELEEVLKTGKVKLIYLICNFQNPTGLTTSLEKRKGAYELAKKYGAIILEDNPYGDLRFTGENVPSIKSMDKDGIVAYSRTFSKILAPGIRVGYISAPKEIINKMVICKQVDDVHTNIWAQVLAYKFMTQCDMNAHLEKLRAIYRHKCQLMIEQIEKNFSSKISFTRPEGGLFVWCTLPDDCDMSAFCTRAVKEFKVAVVPGNAFMISESDHTTSFRLNFSTPTDEQLVAGCEMLGKLSKEMFGE</sequence>
<comment type="subunit">
    <text evidence="3">Homodimer.</text>
</comment>
<evidence type="ECO:0000256" key="4">
    <source>
        <dbReference type="ARBA" id="ARBA00022576"/>
    </source>
</evidence>
<dbReference type="InterPro" id="IPR015421">
    <property type="entry name" value="PyrdxlP-dep_Trfase_major"/>
</dbReference>
<evidence type="ECO:0000256" key="6">
    <source>
        <dbReference type="ARBA" id="ARBA00022898"/>
    </source>
</evidence>
<dbReference type="PANTHER" id="PTHR42790">
    <property type="entry name" value="AMINOTRANSFERASE"/>
    <property type="match status" value="1"/>
</dbReference>
<dbReference type="InterPro" id="IPR015422">
    <property type="entry name" value="PyrdxlP-dep_Trfase_small"/>
</dbReference>
<dbReference type="InterPro" id="IPR015424">
    <property type="entry name" value="PyrdxlP-dep_Trfase"/>
</dbReference>
<dbReference type="PATRIC" id="fig|1341156.4.peg.1367"/>
<dbReference type="SUPFAM" id="SSF53383">
    <property type="entry name" value="PLP-dependent transferases"/>
    <property type="match status" value="1"/>
</dbReference>
<dbReference type="CDD" id="cd00609">
    <property type="entry name" value="AAT_like"/>
    <property type="match status" value="1"/>
</dbReference>
<reference evidence="8 9" key="1">
    <citation type="submission" date="2013-06" db="EMBL/GenBank/DDBJ databases">
        <title>Rumen cellulosomics: divergent fiber-degrading strategies revealed by comparative genome-wide analysis of six Ruminococcal strains.</title>
        <authorList>
            <person name="Dassa B."/>
            <person name="Borovok I."/>
            <person name="Lamed R."/>
            <person name="Flint H."/>
            <person name="Yeoman C.J."/>
            <person name="White B."/>
            <person name="Bayer E.A."/>
        </authorList>
    </citation>
    <scope>NUCLEOTIDE SEQUENCE [LARGE SCALE GENOMIC DNA]</scope>
    <source>
        <strain evidence="8 9">SY3</strain>
    </source>
</reference>
<dbReference type="InterPro" id="IPR004839">
    <property type="entry name" value="Aminotransferase_I/II_large"/>
</dbReference>
<evidence type="ECO:0000256" key="2">
    <source>
        <dbReference type="ARBA" id="ARBA00007441"/>
    </source>
</evidence>
<keyword evidence="4" id="KW-0032">Aminotransferase</keyword>
<evidence type="ECO:0000256" key="3">
    <source>
        <dbReference type="ARBA" id="ARBA00011738"/>
    </source>
</evidence>
<dbReference type="GO" id="GO:0030170">
    <property type="term" value="F:pyridoxal phosphate binding"/>
    <property type="evidence" value="ECO:0007669"/>
    <property type="project" value="InterPro"/>
</dbReference>
<evidence type="ECO:0000313" key="9">
    <source>
        <dbReference type="Proteomes" id="UP000021369"/>
    </source>
</evidence>
<evidence type="ECO:0000313" key="8">
    <source>
        <dbReference type="EMBL" id="EXM40041.1"/>
    </source>
</evidence>
<dbReference type="AlphaFoldDB" id="A0A011VXR6"/>
<dbReference type="EMBL" id="JEOB01000002">
    <property type="protein sequence ID" value="EXM40041.1"/>
    <property type="molecule type" value="Genomic_DNA"/>
</dbReference>
<dbReference type="Pfam" id="PF00155">
    <property type="entry name" value="Aminotran_1_2"/>
    <property type="match status" value="1"/>
</dbReference>
<dbReference type="PANTHER" id="PTHR42790:SF19">
    <property type="entry name" value="KYNURENINE_ALPHA-AMINOADIPATE AMINOTRANSFERASE, MITOCHONDRIAL"/>
    <property type="match status" value="1"/>
</dbReference>
<dbReference type="GO" id="GO:1901605">
    <property type="term" value="P:alpha-amino acid metabolic process"/>
    <property type="evidence" value="ECO:0007669"/>
    <property type="project" value="TreeGrafter"/>
</dbReference>
<accession>A0A011VXR6</accession>
<comment type="similarity">
    <text evidence="2">Belongs to the class-I pyridoxal-phosphate-dependent aminotransferase family.</text>
</comment>
<keyword evidence="9" id="KW-1185">Reference proteome</keyword>
<comment type="caution">
    <text evidence="8">The sequence shown here is derived from an EMBL/GenBank/DDBJ whole genome shotgun (WGS) entry which is preliminary data.</text>
</comment>
<dbReference type="Gene3D" id="3.40.640.10">
    <property type="entry name" value="Type I PLP-dependent aspartate aminotransferase-like (Major domain)"/>
    <property type="match status" value="1"/>
</dbReference>
<feature type="domain" description="Aminotransferase class I/classII large" evidence="7">
    <location>
        <begin position="29"/>
        <end position="385"/>
    </location>
</feature>
<protein>
    <submittedName>
        <fullName evidence="8">GntR family transcriptional regulator</fullName>
    </submittedName>
</protein>
<dbReference type="Proteomes" id="UP000021369">
    <property type="component" value="Unassembled WGS sequence"/>
</dbReference>
<keyword evidence="6" id="KW-0663">Pyridoxal phosphate</keyword>
<evidence type="ECO:0000259" key="7">
    <source>
        <dbReference type="Pfam" id="PF00155"/>
    </source>
</evidence>